<feature type="compositionally biased region" description="Low complexity" evidence="1">
    <location>
        <begin position="78"/>
        <end position="93"/>
    </location>
</feature>
<organism evidence="2 3">
    <name type="scientific">Orchesella dallaii</name>
    <dbReference type="NCBI Taxonomy" id="48710"/>
    <lineage>
        <taxon>Eukaryota</taxon>
        <taxon>Metazoa</taxon>
        <taxon>Ecdysozoa</taxon>
        <taxon>Arthropoda</taxon>
        <taxon>Hexapoda</taxon>
        <taxon>Collembola</taxon>
        <taxon>Entomobryomorpha</taxon>
        <taxon>Entomobryoidea</taxon>
        <taxon>Orchesellidae</taxon>
        <taxon>Orchesellinae</taxon>
        <taxon>Orchesella</taxon>
    </lineage>
</organism>
<evidence type="ECO:0000313" key="3">
    <source>
        <dbReference type="Proteomes" id="UP001642540"/>
    </source>
</evidence>
<feature type="region of interest" description="Disordered" evidence="1">
    <location>
        <begin position="1"/>
        <end position="27"/>
    </location>
</feature>
<name>A0ABP1QX32_9HEXA</name>
<evidence type="ECO:0000313" key="2">
    <source>
        <dbReference type="EMBL" id="CAL8110162.1"/>
    </source>
</evidence>
<reference evidence="2 3" key="1">
    <citation type="submission" date="2024-08" db="EMBL/GenBank/DDBJ databases">
        <authorList>
            <person name="Cucini C."/>
            <person name="Frati F."/>
        </authorList>
    </citation>
    <scope>NUCLEOTIDE SEQUENCE [LARGE SCALE GENOMIC DNA]</scope>
</reference>
<accession>A0ABP1QX32</accession>
<evidence type="ECO:0000256" key="1">
    <source>
        <dbReference type="SAM" id="MobiDB-lite"/>
    </source>
</evidence>
<keyword evidence="3" id="KW-1185">Reference proteome</keyword>
<proteinExistence type="predicted"/>
<gene>
    <name evidence="2" type="ORF">ODALV1_LOCUS14030</name>
</gene>
<protein>
    <submittedName>
        <fullName evidence="2">Uncharacterized protein</fullName>
    </submittedName>
</protein>
<comment type="caution">
    <text evidence="2">The sequence shown here is derived from an EMBL/GenBank/DDBJ whole genome shotgun (WGS) entry which is preliminary data.</text>
</comment>
<sequence>MPLSRRQLRRLSVQPEESGLEEDDDGLRFHSSLMAAGATSLVPEPDDDIPFMTVMGRSTKLDMELDFIELRKLSTASMSSSKSSSSLSSTCSAPGTMSSAKKFESLGTEPVSSKRIMTSRPSFISLCSIVSETSQGPNPPELQHRLPAALQVELDLMQRSGLEGDEPKCPSHLPIFRCPSDYDINTMKAKTEGAGQNNTFRRTNSLGLLNGIKQFPDKFRNTEKHRFNVYSISNETREQLKHLYVY</sequence>
<dbReference type="EMBL" id="CAXLJM020000043">
    <property type="protein sequence ID" value="CAL8110162.1"/>
    <property type="molecule type" value="Genomic_DNA"/>
</dbReference>
<dbReference type="Proteomes" id="UP001642540">
    <property type="component" value="Unassembled WGS sequence"/>
</dbReference>
<feature type="region of interest" description="Disordered" evidence="1">
    <location>
        <begin position="78"/>
        <end position="114"/>
    </location>
</feature>